<dbReference type="GO" id="GO:0005923">
    <property type="term" value="C:bicellular tight junction"/>
    <property type="evidence" value="ECO:0007669"/>
    <property type="project" value="UniProtKB-SubCell"/>
</dbReference>
<evidence type="ECO:0000256" key="4">
    <source>
        <dbReference type="ARBA" id="ARBA00022427"/>
    </source>
</evidence>
<keyword evidence="9 10" id="KW-0472">Membrane</keyword>
<organism evidence="11 12">
    <name type="scientific">Camelus bactrianus</name>
    <name type="common">Bactrian camel</name>
    <dbReference type="NCBI Taxonomy" id="9837"/>
    <lineage>
        <taxon>Eukaryota</taxon>
        <taxon>Metazoa</taxon>
        <taxon>Chordata</taxon>
        <taxon>Craniata</taxon>
        <taxon>Vertebrata</taxon>
        <taxon>Euteleostomi</taxon>
        <taxon>Mammalia</taxon>
        <taxon>Eutheria</taxon>
        <taxon>Laurasiatheria</taxon>
        <taxon>Artiodactyla</taxon>
        <taxon>Tylopoda</taxon>
        <taxon>Camelidae</taxon>
        <taxon>Camelus</taxon>
    </lineage>
</organism>
<gene>
    <name evidence="12" type="primary">CLDN6</name>
</gene>
<dbReference type="InterPro" id="IPR003925">
    <property type="entry name" value="Claudin6"/>
</dbReference>
<dbReference type="GO" id="GO:0005198">
    <property type="term" value="F:structural molecule activity"/>
    <property type="evidence" value="ECO:0007669"/>
    <property type="project" value="InterPro"/>
</dbReference>
<evidence type="ECO:0000256" key="3">
    <source>
        <dbReference type="ARBA" id="ARBA00008295"/>
    </source>
</evidence>
<evidence type="ECO:0000256" key="8">
    <source>
        <dbReference type="ARBA" id="ARBA00022989"/>
    </source>
</evidence>
<dbReference type="GeneID" id="105064825"/>
<feature type="transmembrane region" description="Helical" evidence="10">
    <location>
        <begin position="133"/>
        <end position="158"/>
    </location>
</feature>
<evidence type="ECO:0000256" key="10">
    <source>
        <dbReference type="SAM" id="Phobius"/>
    </source>
</evidence>
<dbReference type="PANTHER" id="PTHR12002">
    <property type="entry name" value="CLAUDIN"/>
    <property type="match status" value="1"/>
</dbReference>
<comment type="similarity">
    <text evidence="3">Belongs to the claudin family.</text>
</comment>
<dbReference type="RefSeq" id="XP_010948149.1">
    <property type="nucleotide sequence ID" value="XM_010949847.3"/>
</dbReference>
<reference evidence="12" key="1">
    <citation type="submission" date="2025-08" db="UniProtKB">
        <authorList>
            <consortium name="RefSeq"/>
        </authorList>
    </citation>
    <scope>IDENTIFICATION</scope>
    <source>
        <tissue evidence="12">Blood</tissue>
    </source>
</reference>
<evidence type="ECO:0000256" key="7">
    <source>
        <dbReference type="ARBA" id="ARBA00022949"/>
    </source>
</evidence>
<evidence type="ECO:0000313" key="12">
    <source>
        <dbReference type="RefSeq" id="XP_010948149.1"/>
    </source>
</evidence>
<name>A0A9W3EI24_CAMBA</name>
<evidence type="ECO:0000313" key="11">
    <source>
        <dbReference type="Proteomes" id="UP001732780"/>
    </source>
</evidence>
<accession>A0A9W3EI24</accession>
<dbReference type="Proteomes" id="UP001732780">
    <property type="component" value="Chromosome 18"/>
</dbReference>
<feature type="transmembrane region" description="Helical" evidence="10">
    <location>
        <begin position="51"/>
        <end position="70"/>
    </location>
</feature>
<proteinExistence type="inferred from homology"/>
<keyword evidence="6 10" id="KW-0812">Transmembrane</keyword>
<dbReference type="CTD" id="9074"/>
<evidence type="ECO:0000256" key="5">
    <source>
        <dbReference type="ARBA" id="ARBA00022475"/>
    </source>
</evidence>
<dbReference type="RefSeq" id="XP_010948149.1">
    <property type="nucleotide sequence ID" value="XM_010949847.2"/>
</dbReference>
<keyword evidence="7" id="KW-0965">Cell junction</keyword>
<dbReference type="InterPro" id="IPR006187">
    <property type="entry name" value="Claudin"/>
</dbReference>
<sequence>MALAGLQILGIVLSLLGWVNALVSCALPLWKVTAFIGNSIVVAQDLQAARALSVITLLVALLGFLIYLAGAKCTTCVMDKDSKARLVLTSGIIFVISGILTLIPVCWTANTIIRDFYNPLVAEAQKWELGASLYVGWAASGLLLLGGGLLCCTCPSWGSRSSRHYMARYSASAPHTTSRGPSEYPTKNYV</sequence>
<evidence type="ECO:0000256" key="2">
    <source>
        <dbReference type="ARBA" id="ARBA00004651"/>
    </source>
</evidence>
<dbReference type="Pfam" id="PF00822">
    <property type="entry name" value="PMP22_Claudin"/>
    <property type="match status" value="1"/>
</dbReference>
<keyword evidence="11" id="KW-1185">Reference proteome</keyword>
<dbReference type="PRINTS" id="PR01077">
    <property type="entry name" value="CLAUDIN"/>
</dbReference>
<dbReference type="GO" id="GO:0005886">
    <property type="term" value="C:plasma membrane"/>
    <property type="evidence" value="ECO:0007669"/>
    <property type="project" value="UniProtKB-SubCell"/>
</dbReference>
<keyword evidence="4" id="KW-0796">Tight junction</keyword>
<evidence type="ECO:0000256" key="9">
    <source>
        <dbReference type="ARBA" id="ARBA00023136"/>
    </source>
</evidence>
<dbReference type="Gene3D" id="1.20.140.150">
    <property type="match status" value="2"/>
</dbReference>
<dbReference type="InterPro" id="IPR004031">
    <property type="entry name" value="PMP22/EMP/MP20/Claudin"/>
</dbReference>
<evidence type="ECO:0000256" key="1">
    <source>
        <dbReference type="ARBA" id="ARBA00004435"/>
    </source>
</evidence>
<evidence type="ECO:0000256" key="6">
    <source>
        <dbReference type="ARBA" id="ARBA00022692"/>
    </source>
</evidence>
<feature type="transmembrane region" description="Helical" evidence="10">
    <location>
        <begin position="91"/>
        <end position="113"/>
    </location>
</feature>
<keyword evidence="8 10" id="KW-1133">Transmembrane helix</keyword>
<keyword evidence="5" id="KW-1003">Cell membrane</keyword>
<protein>
    <submittedName>
        <fullName evidence="12">Claudin-6 isoform X2</fullName>
    </submittedName>
</protein>
<comment type="subcellular location">
    <subcellularLocation>
        <location evidence="1">Cell junction</location>
        <location evidence="1">Tight junction</location>
    </subcellularLocation>
    <subcellularLocation>
        <location evidence="2">Cell membrane</location>
        <topology evidence="2">Multi-pass membrane protein</topology>
    </subcellularLocation>
</comment>
<dbReference type="PRINTS" id="PR01445">
    <property type="entry name" value="CLAUDIN6"/>
</dbReference>
<dbReference type="AlphaFoldDB" id="A0A9W3EI24"/>